<dbReference type="SUPFAM" id="SSF50814">
    <property type="entry name" value="Lipocalins"/>
    <property type="match status" value="1"/>
</dbReference>
<protein>
    <submittedName>
        <fullName evidence="3">FABP family protein</fullName>
    </submittedName>
</protein>
<gene>
    <name evidence="3" type="ORF">EZJ44_05835</name>
</gene>
<dbReference type="Gene3D" id="2.40.128.20">
    <property type="match status" value="1"/>
</dbReference>
<comment type="caution">
    <text evidence="3">The sequence shown here is derived from an EMBL/GenBank/DDBJ whole genome shotgun (WGS) entry which is preliminary data.</text>
</comment>
<proteinExistence type="predicted"/>
<sequence length="215" mass="23573">MVMRLPENLAPENYPLGWLVDSWCGGGVLEYDNVPASAYVHELRIDNNDGGPYLRFQSTIWLAKEPASAVDKEAPGQITYDQLTKDIQWSTSTGYLRANPNAKKRDDGAVELEAMIASPAGTSQVWFGIVNGPRLQLITDAIARSESGAELNGAKIIAGNVASDLFYAYDMEAFGFEMRNYLAGRLSRQFDDSVDAQTAADDDQPVETSDPLEEN</sequence>
<dbReference type="InterPro" id="IPR014878">
    <property type="entry name" value="THAP4-like_heme-bd"/>
</dbReference>
<feature type="compositionally biased region" description="Acidic residues" evidence="1">
    <location>
        <begin position="200"/>
        <end position="215"/>
    </location>
</feature>
<dbReference type="Pfam" id="PF08768">
    <property type="entry name" value="THAP4_heme-bd"/>
    <property type="match status" value="1"/>
</dbReference>
<dbReference type="AlphaFoldDB" id="A0A4Q9UZM4"/>
<name>A0A4Q9UZM4_9ACTO</name>
<evidence type="ECO:0000313" key="4">
    <source>
        <dbReference type="Proteomes" id="UP000293036"/>
    </source>
</evidence>
<evidence type="ECO:0000256" key="1">
    <source>
        <dbReference type="SAM" id="MobiDB-lite"/>
    </source>
</evidence>
<feature type="domain" description="THAP4-like heme-binding" evidence="2">
    <location>
        <begin position="14"/>
        <end position="188"/>
    </location>
</feature>
<keyword evidence="4" id="KW-1185">Reference proteome</keyword>
<dbReference type="EMBL" id="SJDT01000004">
    <property type="protein sequence ID" value="TBW21464.1"/>
    <property type="molecule type" value="Genomic_DNA"/>
</dbReference>
<dbReference type="Proteomes" id="UP000293036">
    <property type="component" value="Unassembled WGS sequence"/>
</dbReference>
<feature type="region of interest" description="Disordered" evidence="1">
    <location>
        <begin position="194"/>
        <end position="215"/>
    </location>
</feature>
<evidence type="ECO:0000313" key="3">
    <source>
        <dbReference type="EMBL" id="TBW21464.1"/>
    </source>
</evidence>
<dbReference type="InterPro" id="IPR012674">
    <property type="entry name" value="Calycin"/>
</dbReference>
<dbReference type="OrthoDB" id="4804006at2"/>
<accession>A0A4Q9UZM4</accession>
<reference evidence="3 4" key="1">
    <citation type="submission" date="2019-02" db="EMBL/GenBank/DDBJ databases">
        <title>Arcanobacterium bovis sp. nov., isolated from the milk of a cow with mastitis.</title>
        <authorList>
            <person name="Sammra O."/>
            <person name="Foster G."/>
            <person name="Hassan A."/>
            <person name="Alssahen M."/>
            <person name="Laemmler C."/>
            <person name="Borowiak M."/>
            <person name="Malorny B."/>
            <person name="Abdulmawjood A."/>
        </authorList>
    </citation>
    <scope>NUCLEOTIDE SEQUENCE [LARGE SCALE GENOMIC DNA]</scope>
    <source>
        <strain evidence="3 4">C605018/01/1</strain>
    </source>
</reference>
<dbReference type="RefSeq" id="WP_131281251.1">
    <property type="nucleotide sequence ID" value="NZ_JBHSLR010000006.1"/>
</dbReference>
<organism evidence="3 4">
    <name type="scientific">Arcanobacterium bovis</name>
    <dbReference type="NCBI Taxonomy" id="2529275"/>
    <lineage>
        <taxon>Bacteria</taxon>
        <taxon>Bacillati</taxon>
        <taxon>Actinomycetota</taxon>
        <taxon>Actinomycetes</taxon>
        <taxon>Actinomycetales</taxon>
        <taxon>Actinomycetaceae</taxon>
        <taxon>Arcanobacterium</taxon>
    </lineage>
</organism>
<evidence type="ECO:0000259" key="2">
    <source>
        <dbReference type="Pfam" id="PF08768"/>
    </source>
</evidence>